<dbReference type="SMART" id="SM00287">
    <property type="entry name" value="SH3b"/>
    <property type="match status" value="1"/>
</dbReference>
<evidence type="ECO:0000256" key="1">
    <source>
        <dbReference type="SAM" id="SignalP"/>
    </source>
</evidence>
<dbReference type="PROSITE" id="PS51781">
    <property type="entry name" value="SH3B"/>
    <property type="match status" value="1"/>
</dbReference>
<keyword evidence="1" id="KW-0732">Signal</keyword>
<dbReference type="InterPro" id="IPR011250">
    <property type="entry name" value="OMP/PagP_B-barrel"/>
</dbReference>
<feature type="signal peptide" evidence="1">
    <location>
        <begin position="1"/>
        <end position="18"/>
    </location>
</feature>
<dbReference type="Pfam" id="PF08239">
    <property type="entry name" value="SH3_3"/>
    <property type="match status" value="1"/>
</dbReference>
<comment type="caution">
    <text evidence="3">The sequence shown here is derived from an EMBL/GenBank/DDBJ whole genome shotgun (WGS) entry which is preliminary data.</text>
</comment>
<accession>A0ABT2VW44</accession>
<evidence type="ECO:0000259" key="2">
    <source>
        <dbReference type="PROSITE" id="PS51781"/>
    </source>
</evidence>
<proteinExistence type="predicted"/>
<dbReference type="SUPFAM" id="SSF56925">
    <property type="entry name" value="OMPA-like"/>
    <property type="match status" value="1"/>
</dbReference>
<dbReference type="Gene3D" id="2.40.160.20">
    <property type="match status" value="1"/>
</dbReference>
<dbReference type="Gene3D" id="2.30.30.40">
    <property type="entry name" value="SH3 Domains"/>
    <property type="match status" value="1"/>
</dbReference>
<feature type="chain" id="PRO_5045681540" evidence="1">
    <location>
        <begin position="19"/>
        <end position="243"/>
    </location>
</feature>
<dbReference type="EMBL" id="JAOTJC010000016">
    <property type="protein sequence ID" value="MCU7556064.1"/>
    <property type="molecule type" value="Genomic_DNA"/>
</dbReference>
<sequence>MKLILACLLILLSATALAAPVSVTVVEPYADVHTGPASEYPVFHAIEKGERISVLAAHTGWYKIETARGIQGWVSASELSRTIVSQDNTFVIAEADFDSFQERRFEVTVSAGRLENTNALSVSAAWMMTANIAAEAGVSQALGDFSENRLWLVRLQHTPFPDWRVSPYWSLGAGQIQTTPTATLVQSGAESRTNDLLEVGIGARLYLVKQFSMRLEYRRLTALTERDDLEELNHWQLGFSVFF</sequence>
<dbReference type="RefSeq" id="WP_262996354.1">
    <property type="nucleotide sequence ID" value="NZ_JAOTJC010000016.1"/>
</dbReference>
<evidence type="ECO:0000313" key="3">
    <source>
        <dbReference type="EMBL" id="MCU7556064.1"/>
    </source>
</evidence>
<name>A0ABT2VW44_9ALTE</name>
<protein>
    <submittedName>
        <fullName evidence="3">SH3 domain-containing protein</fullName>
    </submittedName>
</protein>
<reference evidence="4" key="1">
    <citation type="submission" date="2023-07" db="EMBL/GenBank/DDBJ databases">
        <title>Study on multiphase classification of strain Alteromonas salexigens isolated from the Yellow Sea.</title>
        <authorList>
            <person name="Sun L."/>
        </authorList>
    </citation>
    <scope>NUCLEOTIDE SEQUENCE [LARGE SCALE GENOMIC DNA]</scope>
    <source>
        <strain evidence="4">ASW11-19</strain>
    </source>
</reference>
<keyword evidence="4" id="KW-1185">Reference proteome</keyword>
<dbReference type="Proteomes" id="UP001209257">
    <property type="component" value="Unassembled WGS sequence"/>
</dbReference>
<organism evidence="3 4">
    <name type="scientific">Alteromonas salexigens</name>
    <dbReference type="NCBI Taxonomy" id="2982530"/>
    <lineage>
        <taxon>Bacteria</taxon>
        <taxon>Pseudomonadati</taxon>
        <taxon>Pseudomonadota</taxon>
        <taxon>Gammaproteobacteria</taxon>
        <taxon>Alteromonadales</taxon>
        <taxon>Alteromonadaceae</taxon>
        <taxon>Alteromonas/Salinimonas group</taxon>
        <taxon>Alteromonas</taxon>
    </lineage>
</organism>
<gene>
    <name evidence="3" type="ORF">OCL06_15845</name>
</gene>
<feature type="domain" description="SH3b" evidence="2">
    <location>
        <begin position="20"/>
        <end position="83"/>
    </location>
</feature>
<dbReference type="InterPro" id="IPR003646">
    <property type="entry name" value="SH3-like_bac-type"/>
</dbReference>
<evidence type="ECO:0000313" key="4">
    <source>
        <dbReference type="Proteomes" id="UP001209257"/>
    </source>
</evidence>